<organism evidence="9 10">
    <name type="scientific">[Clostridium] methylpentosum DSM 5476</name>
    <dbReference type="NCBI Taxonomy" id="537013"/>
    <lineage>
        <taxon>Bacteria</taxon>
        <taxon>Bacillati</taxon>
        <taxon>Bacillota</taxon>
        <taxon>Clostridia</taxon>
        <taxon>Eubacteriales</taxon>
        <taxon>Oscillospiraceae</taxon>
        <taxon>Oscillospiraceae incertae sedis</taxon>
    </lineage>
</organism>
<accession>C0EEG7</accession>
<evidence type="ECO:0000256" key="1">
    <source>
        <dbReference type="ARBA" id="ARBA00005614"/>
    </source>
</evidence>
<proteinExistence type="inferred from homology"/>
<evidence type="ECO:0000256" key="4">
    <source>
        <dbReference type="ARBA" id="ARBA00047645"/>
    </source>
</evidence>
<keyword evidence="5 6" id="KW-0378">Hydrolase</keyword>
<dbReference type="Proteomes" id="UP000003340">
    <property type="component" value="Unassembled WGS sequence"/>
</dbReference>
<dbReference type="PANTHER" id="PTHR47268:SF4">
    <property type="entry name" value="ACYLPHOSPHATASE"/>
    <property type="match status" value="1"/>
</dbReference>
<keyword evidence="10" id="KW-1185">Reference proteome</keyword>
<evidence type="ECO:0000313" key="9">
    <source>
        <dbReference type="EMBL" id="EEG30155.1"/>
    </source>
</evidence>
<dbReference type="PRINTS" id="PR00112">
    <property type="entry name" value="ACYLPHPHTASE"/>
</dbReference>
<dbReference type="PROSITE" id="PS00150">
    <property type="entry name" value="ACYLPHOSPHATASE_1"/>
    <property type="match status" value="1"/>
</dbReference>
<evidence type="ECO:0000256" key="2">
    <source>
        <dbReference type="ARBA" id="ARBA00012150"/>
    </source>
</evidence>
<evidence type="ECO:0000256" key="7">
    <source>
        <dbReference type="RuleBase" id="RU004168"/>
    </source>
</evidence>
<dbReference type="PANTHER" id="PTHR47268">
    <property type="entry name" value="ACYLPHOSPHATASE"/>
    <property type="match status" value="1"/>
</dbReference>
<dbReference type="Pfam" id="PF00708">
    <property type="entry name" value="Acylphosphatase"/>
    <property type="match status" value="1"/>
</dbReference>
<evidence type="ECO:0000313" key="10">
    <source>
        <dbReference type="Proteomes" id="UP000003340"/>
    </source>
</evidence>
<feature type="domain" description="Acylphosphatase-like" evidence="8">
    <location>
        <begin position="5"/>
        <end position="91"/>
    </location>
</feature>
<dbReference type="PROSITE" id="PS51160">
    <property type="entry name" value="ACYLPHOSPHATASE_3"/>
    <property type="match status" value="1"/>
</dbReference>
<dbReference type="PROSITE" id="PS00151">
    <property type="entry name" value="ACYLPHOSPHATASE_2"/>
    <property type="match status" value="1"/>
</dbReference>
<sequence>MRLIRYSLRVTGRVQGVGFRWFAQQAASLYSVTGWVRNLGDGSVGLEVQGKPAQLDAFLKAIWQGSRFIQVDTLDREPLDPIEEREFRVLD</sequence>
<reference evidence="9 10" key="2">
    <citation type="submission" date="2009-02" db="EMBL/GenBank/DDBJ databases">
        <title>Draft genome sequence of Clostridium methylpentosum (DSM 5476).</title>
        <authorList>
            <person name="Sudarsanam P."/>
            <person name="Ley R."/>
            <person name="Guruge J."/>
            <person name="Turnbaugh P.J."/>
            <person name="Mahowald M."/>
            <person name="Liep D."/>
            <person name="Gordon J."/>
        </authorList>
    </citation>
    <scope>NUCLEOTIDE SEQUENCE [LARGE SCALE GENOMIC DNA]</scope>
    <source>
        <strain evidence="9 10">DSM 5476</strain>
    </source>
</reference>
<dbReference type="AlphaFoldDB" id="C0EEG7"/>
<dbReference type="STRING" id="537013.CLOSTMETH_02253"/>
<evidence type="ECO:0000256" key="6">
    <source>
        <dbReference type="RuleBase" id="RU000553"/>
    </source>
</evidence>
<dbReference type="GO" id="GO:0003998">
    <property type="term" value="F:acylphosphatase activity"/>
    <property type="evidence" value="ECO:0007669"/>
    <property type="project" value="UniProtKB-EC"/>
</dbReference>
<feature type="active site" evidence="5">
    <location>
        <position position="20"/>
    </location>
</feature>
<name>C0EEG7_9FIRM</name>
<comment type="similarity">
    <text evidence="1 7">Belongs to the acylphosphatase family.</text>
</comment>
<protein>
    <recommendedName>
        <fullName evidence="3 5">Acylphosphatase</fullName>
        <ecNumber evidence="2 5">3.6.1.7</ecNumber>
    </recommendedName>
</protein>
<evidence type="ECO:0000256" key="3">
    <source>
        <dbReference type="ARBA" id="ARBA00015991"/>
    </source>
</evidence>
<evidence type="ECO:0000259" key="8">
    <source>
        <dbReference type="PROSITE" id="PS51160"/>
    </source>
</evidence>
<dbReference type="EC" id="3.6.1.7" evidence="2 5"/>
<dbReference type="HOGENOM" id="CLU_141932_2_0_9"/>
<dbReference type="SUPFAM" id="SSF54975">
    <property type="entry name" value="Acylphosphatase/BLUF domain-like"/>
    <property type="match status" value="1"/>
</dbReference>
<dbReference type="InterPro" id="IPR020456">
    <property type="entry name" value="Acylphosphatase"/>
</dbReference>
<dbReference type="Gene3D" id="3.30.70.100">
    <property type="match status" value="1"/>
</dbReference>
<feature type="active site" evidence="5">
    <location>
        <position position="38"/>
    </location>
</feature>
<evidence type="ECO:0000256" key="5">
    <source>
        <dbReference type="PROSITE-ProRule" id="PRU00520"/>
    </source>
</evidence>
<dbReference type="InterPro" id="IPR017968">
    <property type="entry name" value="Acylphosphatase_CS"/>
</dbReference>
<dbReference type="eggNOG" id="COG1254">
    <property type="taxonomic scope" value="Bacteria"/>
</dbReference>
<gene>
    <name evidence="9" type="ORF">CLOSTMETH_02253</name>
</gene>
<comment type="catalytic activity">
    <reaction evidence="4 5 6">
        <text>an acyl phosphate + H2O = a carboxylate + phosphate + H(+)</text>
        <dbReference type="Rhea" id="RHEA:14965"/>
        <dbReference type="ChEBI" id="CHEBI:15377"/>
        <dbReference type="ChEBI" id="CHEBI:15378"/>
        <dbReference type="ChEBI" id="CHEBI:29067"/>
        <dbReference type="ChEBI" id="CHEBI:43474"/>
        <dbReference type="ChEBI" id="CHEBI:59918"/>
        <dbReference type="EC" id="3.6.1.7"/>
    </reaction>
</comment>
<comment type="caution">
    <text evidence="9">The sequence shown here is derived from an EMBL/GenBank/DDBJ whole genome shotgun (WGS) entry which is preliminary data.</text>
</comment>
<dbReference type="EMBL" id="ACEC01000070">
    <property type="protein sequence ID" value="EEG30155.1"/>
    <property type="molecule type" value="Genomic_DNA"/>
</dbReference>
<dbReference type="InterPro" id="IPR036046">
    <property type="entry name" value="Acylphosphatase-like_dom_sf"/>
</dbReference>
<dbReference type="InterPro" id="IPR001792">
    <property type="entry name" value="Acylphosphatase-like_dom"/>
</dbReference>
<reference evidence="9 10" key="1">
    <citation type="submission" date="2009-01" db="EMBL/GenBank/DDBJ databases">
        <authorList>
            <person name="Fulton L."/>
            <person name="Clifton S."/>
            <person name="Fulton B."/>
            <person name="Xu J."/>
            <person name="Minx P."/>
            <person name="Pepin K.H."/>
            <person name="Johnson M."/>
            <person name="Bhonagiri V."/>
            <person name="Nash W.E."/>
            <person name="Mardis E.R."/>
            <person name="Wilson R.K."/>
        </authorList>
    </citation>
    <scope>NUCLEOTIDE SEQUENCE [LARGE SCALE GENOMIC DNA]</scope>
    <source>
        <strain evidence="9 10">DSM 5476</strain>
    </source>
</reference>